<feature type="transmembrane region" description="Helical" evidence="6">
    <location>
        <begin position="137"/>
        <end position="156"/>
    </location>
</feature>
<sequence>MKYLTLILKISLYILLVLTVFMLFSSKTSLFGMRSFVVVSGSMEPAIRLGSIVLTESETNYKTGDIVSFNNNAGQTVTHRIMEIKTSPGGQSFILKGDANNTADGEEVKKREVIGEVFLTIPYLGRVVAFLRTLPGFLFLIIIPSVIFIGWEIINIKREMEKEIEKKIRRKMADL</sequence>
<dbReference type="PRINTS" id="PR00728">
    <property type="entry name" value="SIGNALPTASE"/>
</dbReference>
<dbReference type="SUPFAM" id="SSF51306">
    <property type="entry name" value="LexA/Signal peptidase"/>
    <property type="match status" value="1"/>
</dbReference>
<keyword evidence="4 6" id="KW-0472">Membrane</keyword>
<dbReference type="Gene3D" id="2.10.109.10">
    <property type="entry name" value="Umud Fragment, subunit A"/>
    <property type="match status" value="1"/>
</dbReference>
<dbReference type="InterPro" id="IPR001733">
    <property type="entry name" value="Peptidase_S26B"/>
</dbReference>
<dbReference type="GO" id="GO:0009003">
    <property type="term" value="F:signal peptidase activity"/>
    <property type="evidence" value="ECO:0007669"/>
    <property type="project" value="UniProtKB-EC"/>
</dbReference>
<dbReference type="PANTHER" id="PTHR10806">
    <property type="entry name" value="SIGNAL PEPTIDASE COMPLEX CATALYTIC SUBUNIT SEC11"/>
    <property type="match status" value="1"/>
</dbReference>
<keyword evidence="2 6" id="KW-0812">Transmembrane</keyword>
<dbReference type="CDD" id="cd06462">
    <property type="entry name" value="Peptidase_S24_S26"/>
    <property type="match status" value="1"/>
</dbReference>
<evidence type="ECO:0000313" key="8">
    <source>
        <dbReference type="Proteomes" id="UP000176228"/>
    </source>
</evidence>
<evidence type="ECO:0000256" key="2">
    <source>
        <dbReference type="ARBA" id="ARBA00022692"/>
    </source>
</evidence>
<protein>
    <recommendedName>
        <fullName evidence="5">Signal peptidase I</fullName>
        <ecNumber evidence="5">3.4.21.89</ecNumber>
    </recommendedName>
</protein>
<evidence type="ECO:0000256" key="6">
    <source>
        <dbReference type="SAM" id="Phobius"/>
    </source>
</evidence>
<dbReference type="GO" id="GO:0016020">
    <property type="term" value="C:membrane"/>
    <property type="evidence" value="ECO:0007669"/>
    <property type="project" value="UniProtKB-SubCell"/>
</dbReference>
<dbReference type="GO" id="GO:0004252">
    <property type="term" value="F:serine-type endopeptidase activity"/>
    <property type="evidence" value="ECO:0007669"/>
    <property type="project" value="UniProtKB-UniRule"/>
</dbReference>
<organism evidence="7 8">
    <name type="scientific">Candidatus Gottesmanbacteria bacterium RIFCSPLOWO2_01_FULL_42_22</name>
    <dbReference type="NCBI Taxonomy" id="1798391"/>
    <lineage>
        <taxon>Bacteria</taxon>
        <taxon>Candidatus Gottesmaniibacteriota</taxon>
    </lineage>
</organism>
<comment type="caution">
    <text evidence="7">The sequence shown here is derived from an EMBL/GenBank/DDBJ whole genome shotgun (WGS) entry which is preliminary data.</text>
</comment>
<feature type="transmembrane region" description="Helical" evidence="6">
    <location>
        <begin position="6"/>
        <end position="24"/>
    </location>
</feature>
<comment type="subcellular location">
    <subcellularLocation>
        <location evidence="1">Membrane</location>
    </subcellularLocation>
</comment>
<dbReference type="PANTHER" id="PTHR10806:SF6">
    <property type="entry name" value="SIGNAL PEPTIDASE COMPLEX CATALYTIC SUBUNIT SEC11"/>
    <property type="match status" value="1"/>
</dbReference>
<proteinExistence type="predicted"/>
<evidence type="ECO:0000256" key="1">
    <source>
        <dbReference type="ARBA" id="ARBA00004370"/>
    </source>
</evidence>
<evidence type="ECO:0000313" key="7">
    <source>
        <dbReference type="EMBL" id="OGG35995.1"/>
    </source>
</evidence>
<dbReference type="GO" id="GO:0006465">
    <property type="term" value="P:signal peptide processing"/>
    <property type="evidence" value="ECO:0007669"/>
    <property type="project" value="UniProtKB-UniRule"/>
</dbReference>
<dbReference type="NCBIfam" id="TIGR02228">
    <property type="entry name" value="sigpep_I_arch"/>
    <property type="match status" value="1"/>
</dbReference>
<reference evidence="7 8" key="1">
    <citation type="journal article" date="2016" name="Nat. Commun.">
        <title>Thousands of microbial genomes shed light on interconnected biogeochemical processes in an aquifer system.</title>
        <authorList>
            <person name="Anantharaman K."/>
            <person name="Brown C.T."/>
            <person name="Hug L.A."/>
            <person name="Sharon I."/>
            <person name="Castelle C.J."/>
            <person name="Probst A.J."/>
            <person name="Thomas B.C."/>
            <person name="Singh A."/>
            <person name="Wilkins M.J."/>
            <person name="Karaoz U."/>
            <person name="Brodie E.L."/>
            <person name="Williams K.H."/>
            <person name="Hubbard S.S."/>
            <person name="Banfield J.F."/>
        </authorList>
    </citation>
    <scope>NUCLEOTIDE SEQUENCE [LARGE SCALE GENOMIC DNA]</scope>
</reference>
<dbReference type="InterPro" id="IPR036286">
    <property type="entry name" value="LexA/Signal_pep-like_sf"/>
</dbReference>
<dbReference type="AlphaFoldDB" id="A0A1F6BGD3"/>
<name>A0A1F6BGD3_9BACT</name>
<gene>
    <name evidence="7" type="ORF">A2968_03750</name>
</gene>
<dbReference type="STRING" id="1798391.A2968_03750"/>
<dbReference type="EMBL" id="MFJU01000023">
    <property type="protein sequence ID" value="OGG35995.1"/>
    <property type="molecule type" value="Genomic_DNA"/>
</dbReference>
<evidence type="ECO:0000256" key="3">
    <source>
        <dbReference type="ARBA" id="ARBA00022989"/>
    </source>
</evidence>
<evidence type="ECO:0000256" key="4">
    <source>
        <dbReference type="ARBA" id="ARBA00023136"/>
    </source>
</evidence>
<evidence type="ECO:0000256" key="5">
    <source>
        <dbReference type="NCBIfam" id="TIGR02228"/>
    </source>
</evidence>
<accession>A0A1F6BGD3</accession>
<keyword evidence="3 6" id="KW-1133">Transmembrane helix</keyword>
<dbReference type="Proteomes" id="UP000176228">
    <property type="component" value="Unassembled WGS sequence"/>
</dbReference>
<dbReference type="EC" id="3.4.21.89" evidence="5"/>